<dbReference type="Proteomes" id="UP000267804">
    <property type="component" value="Chromosome"/>
</dbReference>
<reference evidence="5 6" key="1">
    <citation type="submission" date="2017-10" db="EMBL/GenBank/DDBJ databases">
        <title>Integration of genomic and chemical information greatly accelerates assignment of the full stereostructure of myelolactone, a potent inhibitor of myeloma from a marine-derived Micromonospora.</title>
        <authorList>
            <person name="Kim M.C."/>
            <person name="Machado H."/>
            <person name="Jensen P.R."/>
            <person name="Fenical W."/>
        </authorList>
    </citation>
    <scope>NUCLEOTIDE SEQUENCE [LARGE SCALE GENOMIC DNA]</scope>
    <source>
        <strain evidence="5 6">CNY-010</strain>
    </source>
</reference>
<sequence length="391" mass="39593">MGTLRPVMALTMVVALLLGAGQPAAAEPATAATEAVTITSGKPRSVMVIGQVYAIHTVEATGGTAPYRLSVVSGALPPGMLVVGNSLGGAPTTPGTYTFTLRMTDQNDLFDEQTATVEVREPKVVITSGKPRSPLYLGRVYAIHTVEASGGTGPYRLSVVSGALPPGMLVVGTSLGGAPTTPGTYTFTLRMTDKNDRFDEQNATVVVAEAATAFTSGEPPAGTVGKPYSFRFTADGDSDIAFALAAGALPDGLTLDEEGRLRGTPTSAGTFAFTVAAKGYSTSATKQVSLTVAAPAPGTPTATPADPTATPTPADPTATPTPSDPAATPSESSTAAPQPTTSPSKVSGAWLPITGPGSPLVLLLLSVVAFSVGGILLVLAYNRRRSFTTPE</sequence>
<evidence type="ECO:0000313" key="6">
    <source>
        <dbReference type="Proteomes" id="UP000267804"/>
    </source>
</evidence>
<dbReference type="Pfam" id="PF05345">
    <property type="entry name" value="He_PIG"/>
    <property type="match status" value="3"/>
</dbReference>
<accession>A0A386WLX4</accession>
<dbReference type="GO" id="GO:0005509">
    <property type="term" value="F:calcium ion binding"/>
    <property type="evidence" value="ECO:0007669"/>
    <property type="project" value="InterPro"/>
</dbReference>
<dbReference type="PANTHER" id="PTHR37494">
    <property type="entry name" value="HEMAGGLUTININ"/>
    <property type="match status" value="1"/>
</dbReference>
<dbReference type="InterPro" id="IPR013783">
    <property type="entry name" value="Ig-like_fold"/>
</dbReference>
<dbReference type="SMART" id="SM00089">
    <property type="entry name" value="PKD"/>
    <property type="match status" value="2"/>
</dbReference>
<evidence type="ECO:0000256" key="2">
    <source>
        <dbReference type="SAM" id="Phobius"/>
    </source>
</evidence>
<dbReference type="GO" id="GO:0016020">
    <property type="term" value="C:membrane"/>
    <property type="evidence" value="ECO:0007669"/>
    <property type="project" value="InterPro"/>
</dbReference>
<gene>
    <name evidence="5" type="ORF">CSH63_18165</name>
</gene>
<feature type="domain" description="PKD/Chitinase" evidence="4">
    <location>
        <begin position="215"/>
        <end position="295"/>
    </location>
</feature>
<keyword evidence="3" id="KW-0732">Signal</keyword>
<dbReference type="InterPro" id="IPR015919">
    <property type="entry name" value="Cadherin-like_sf"/>
</dbReference>
<feature type="compositionally biased region" description="Low complexity" evidence="1">
    <location>
        <begin position="294"/>
        <end position="344"/>
    </location>
</feature>
<proteinExistence type="predicted"/>
<keyword evidence="2" id="KW-0812">Transmembrane</keyword>
<dbReference type="EMBL" id="CP024087">
    <property type="protein sequence ID" value="AYF29357.1"/>
    <property type="molecule type" value="Genomic_DNA"/>
</dbReference>
<feature type="domain" description="PKD/Chitinase" evidence="4">
    <location>
        <begin position="53"/>
        <end position="122"/>
    </location>
</feature>
<keyword evidence="2" id="KW-0472">Membrane</keyword>
<dbReference type="Gene3D" id="2.60.40.10">
    <property type="entry name" value="Immunoglobulins"/>
    <property type="match status" value="3"/>
</dbReference>
<dbReference type="PANTHER" id="PTHR37494:SF1">
    <property type="entry name" value="STAPHYLOCOCCUS AUREUS SURFACE PROTEIN A"/>
    <property type="match status" value="1"/>
</dbReference>
<dbReference type="InterPro" id="IPR022409">
    <property type="entry name" value="PKD/Chitinase_dom"/>
</dbReference>
<evidence type="ECO:0000256" key="3">
    <source>
        <dbReference type="SAM" id="SignalP"/>
    </source>
</evidence>
<protein>
    <recommendedName>
        <fullName evidence="4">PKD/Chitinase domain-containing protein</fullName>
    </recommendedName>
</protein>
<dbReference type="SUPFAM" id="SSF49313">
    <property type="entry name" value="Cadherin-like"/>
    <property type="match status" value="1"/>
</dbReference>
<feature type="signal peptide" evidence="3">
    <location>
        <begin position="1"/>
        <end position="25"/>
    </location>
</feature>
<evidence type="ECO:0000256" key="1">
    <source>
        <dbReference type="SAM" id="MobiDB-lite"/>
    </source>
</evidence>
<feature type="chain" id="PRO_5038391618" description="PKD/Chitinase domain-containing protein" evidence="3">
    <location>
        <begin position="26"/>
        <end position="391"/>
    </location>
</feature>
<evidence type="ECO:0000313" key="5">
    <source>
        <dbReference type="EMBL" id="AYF29357.1"/>
    </source>
</evidence>
<dbReference type="GO" id="GO:0005975">
    <property type="term" value="P:carbohydrate metabolic process"/>
    <property type="evidence" value="ECO:0007669"/>
    <property type="project" value="UniProtKB-ARBA"/>
</dbReference>
<evidence type="ECO:0000259" key="4">
    <source>
        <dbReference type="SMART" id="SM00089"/>
    </source>
</evidence>
<dbReference type="KEGG" id="mtua:CSH63_18165"/>
<keyword evidence="2" id="KW-1133">Transmembrane helix</keyword>
<feature type="transmembrane region" description="Helical" evidence="2">
    <location>
        <begin position="360"/>
        <end position="381"/>
    </location>
</feature>
<organism evidence="5 6">
    <name type="scientific">Micromonospora tulbaghiae</name>
    <dbReference type="NCBI Taxonomy" id="479978"/>
    <lineage>
        <taxon>Bacteria</taxon>
        <taxon>Bacillati</taxon>
        <taxon>Actinomycetota</taxon>
        <taxon>Actinomycetes</taxon>
        <taxon>Micromonosporales</taxon>
        <taxon>Micromonosporaceae</taxon>
        <taxon>Micromonospora</taxon>
    </lineage>
</organism>
<name>A0A386WLX4_9ACTN</name>
<dbReference type="AlphaFoldDB" id="A0A386WLX4"/>
<feature type="region of interest" description="Disordered" evidence="1">
    <location>
        <begin position="294"/>
        <end position="347"/>
    </location>
</feature>